<name>A0AAD5HAY8_UMBRA</name>
<dbReference type="InterPro" id="IPR036047">
    <property type="entry name" value="F-box-like_dom_sf"/>
</dbReference>
<keyword evidence="2" id="KW-1185">Reference proteome</keyword>
<dbReference type="SUPFAM" id="SSF81383">
    <property type="entry name" value="F-box domain"/>
    <property type="match status" value="1"/>
</dbReference>
<reference evidence="1" key="2">
    <citation type="journal article" date="2022" name="Proc. Natl. Acad. Sci. U.S.A.">
        <title>Diploid-dominant life cycles characterize the early evolution of Fungi.</title>
        <authorList>
            <person name="Amses K.R."/>
            <person name="Simmons D.R."/>
            <person name="Longcore J.E."/>
            <person name="Mondo S.J."/>
            <person name="Seto K."/>
            <person name="Jeronimo G.H."/>
            <person name="Bonds A.E."/>
            <person name="Quandt C.A."/>
            <person name="Davis W.J."/>
            <person name="Chang Y."/>
            <person name="Federici B.A."/>
            <person name="Kuo A."/>
            <person name="LaButti K."/>
            <person name="Pangilinan J."/>
            <person name="Andreopoulos W."/>
            <person name="Tritt A."/>
            <person name="Riley R."/>
            <person name="Hundley H."/>
            <person name="Johnson J."/>
            <person name="Lipzen A."/>
            <person name="Barry K."/>
            <person name="Lang B.F."/>
            <person name="Cuomo C.A."/>
            <person name="Buchler N.E."/>
            <person name="Grigoriev I.V."/>
            <person name="Spatafora J.W."/>
            <person name="Stajich J.E."/>
            <person name="James T.Y."/>
        </authorList>
    </citation>
    <scope>NUCLEOTIDE SEQUENCE</scope>
    <source>
        <strain evidence="1">AG</strain>
    </source>
</reference>
<evidence type="ECO:0000313" key="2">
    <source>
        <dbReference type="Proteomes" id="UP001206595"/>
    </source>
</evidence>
<dbReference type="GeneID" id="75917557"/>
<dbReference type="Proteomes" id="UP001206595">
    <property type="component" value="Unassembled WGS sequence"/>
</dbReference>
<organism evidence="1 2">
    <name type="scientific">Umbelopsis ramanniana AG</name>
    <dbReference type="NCBI Taxonomy" id="1314678"/>
    <lineage>
        <taxon>Eukaryota</taxon>
        <taxon>Fungi</taxon>
        <taxon>Fungi incertae sedis</taxon>
        <taxon>Mucoromycota</taxon>
        <taxon>Mucoromycotina</taxon>
        <taxon>Umbelopsidomycetes</taxon>
        <taxon>Umbelopsidales</taxon>
        <taxon>Umbelopsidaceae</taxon>
        <taxon>Umbelopsis</taxon>
    </lineage>
</organism>
<dbReference type="RefSeq" id="XP_051440647.1">
    <property type="nucleotide sequence ID" value="XM_051592214.1"/>
</dbReference>
<proteinExistence type="predicted"/>
<comment type="caution">
    <text evidence="1">The sequence shown here is derived from an EMBL/GenBank/DDBJ whole genome shotgun (WGS) entry which is preliminary data.</text>
</comment>
<reference evidence="1" key="1">
    <citation type="submission" date="2021-06" db="EMBL/GenBank/DDBJ databases">
        <authorList>
            <consortium name="DOE Joint Genome Institute"/>
            <person name="Mondo S.J."/>
            <person name="Amses K.R."/>
            <person name="Simmons D.R."/>
            <person name="Longcore J.E."/>
            <person name="Seto K."/>
            <person name="Alves G.H."/>
            <person name="Bonds A.E."/>
            <person name="Quandt C.A."/>
            <person name="Davis W.J."/>
            <person name="Chang Y."/>
            <person name="Letcher P.M."/>
            <person name="Powell M.J."/>
            <person name="Kuo A."/>
            <person name="Labutti K."/>
            <person name="Pangilinan J."/>
            <person name="Andreopoulos W."/>
            <person name="Tritt A."/>
            <person name="Riley R."/>
            <person name="Hundley H."/>
            <person name="Johnson J."/>
            <person name="Lipzen A."/>
            <person name="Barry K."/>
            <person name="Berbee M.L."/>
            <person name="Buchler N.E."/>
            <person name="Grigoriev I.V."/>
            <person name="Spatafora J.W."/>
            <person name="Stajich J.E."/>
            <person name="James T.Y."/>
        </authorList>
    </citation>
    <scope>NUCLEOTIDE SEQUENCE</scope>
    <source>
        <strain evidence="1">AG</strain>
    </source>
</reference>
<evidence type="ECO:0008006" key="3">
    <source>
        <dbReference type="Google" id="ProtNLM"/>
    </source>
</evidence>
<gene>
    <name evidence="1" type="ORF">K450DRAFT_260819</name>
</gene>
<protein>
    <recommendedName>
        <fullName evidence="3">F-box domain-containing protein</fullName>
    </recommendedName>
</protein>
<dbReference type="AlphaFoldDB" id="A0AAD5HAY8"/>
<accession>A0AAD5HAY8</accession>
<sequence length="596" mass="69177">MPHSSKRNRNLPLEIAQQIAELLTARDLINAGSSWSFFYASFSSEKIWQTAYTKLLDGYPIDQFVITDAVRNVKRLKFIQFDALEDSKFCHLEDWVQSWKQRCVFAVHILHVQGQMVSVARQKSEEFKPPRSTPLYDSAFIQSIEAEAGAPLPIDFVLYLLNFAHHLTCGVDKNVPKMGLASGSTFTDESNWRRVIKLTQFRNKHEADHDFIQEERLEGLSEATIDFLNHTKIVCFSLTEHRYNNGLEYLSLLVSTKSDLQDQLPPFVDKDTLHVDLQAMDKGIGKVFTGGMWATDTFHFRPPDDMDDRYQLFPTAESFTDYWIQYIATIITIGKLPSLDMPGYNDLMTGLPRSPGIPMSVLLPQGKGWSVANYLPIYYSWESQYHFPSFNAYLEDQYSRPSVGVTKAFDNPENVQFPHIPIDITSGFNKRHWKPYWQHLMSLIRMDLPASFVHLQNGEMPEALDINSAIYQVQQRMIDDWIKSTPSSVKEHRQPSDFEMERTRKATNDLMPLIKLVRERLPIVLYYEPAEYGISQLLMYKYLVDHLSSLEQKIYKYSAEDLVIVEHRLRHHLYYWRRDCKGHSDAAGLEIDWTEV</sequence>
<evidence type="ECO:0000313" key="1">
    <source>
        <dbReference type="EMBL" id="KAI8575643.1"/>
    </source>
</evidence>
<dbReference type="EMBL" id="MU620974">
    <property type="protein sequence ID" value="KAI8575643.1"/>
    <property type="molecule type" value="Genomic_DNA"/>
</dbReference>